<dbReference type="Gene3D" id="1.20.1580.10">
    <property type="entry name" value="ABC transporter ATPase like domain"/>
    <property type="match status" value="3"/>
</dbReference>
<dbReference type="GO" id="GO:0004518">
    <property type="term" value="F:nuclease activity"/>
    <property type="evidence" value="ECO:0007669"/>
    <property type="project" value="UniProtKB-KW"/>
</dbReference>
<evidence type="ECO:0000256" key="1">
    <source>
        <dbReference type="ARBA" id="ARBA00004496"/>
    </source>
</evidence>
<dbReference type="AlphaFoldDB" id="A0A369A960"/>
<evidence type="ECO:0000256" key="16">
    <source>
        <dbReference type="ARBA" id="ARBA00042156"/>
    </source>
</evidence>
<evidence type="ECO:0000256" key="2">
    <source>
        <dbReference type="ARBA" id="ARBA00022490"/>
    </source>
</evidence>
<proteinExistence type="inferred from homology"/>
<evidence type="ECO:0000256" key="14">
    <source>
        <dbReference type="ARBA" id="ARBA00038000"/>
    </source>
</evidence>
<evidence type="ECO:0000256" key="8">
    <source>
        <dbReference type="ARBA" id="ARBA00022771"/>
    </source>
</evidence>
<dbReference type="InterPro" id="IPR027417">
    <property type="entry name" value="P-loop_NTPase"/>
</dbReference>
<evidence type="ECO:0000256" key="12">
    <source>
        <dbReference type="ARBA" id="ARBA00023125"/>
    </source>
</evidence>
<dbReference type="GO" id="GO:0006289">
    <property type="term" value="P:nucleotide-excision repair"/>
    <property type="evidence" value="ECO:0007669"/>
    <property type="project" value="InterPro"/>
</dbReference>
<evidence type="ECO:0000256" key="5">
    <source>
        <dbReference type="ARBA" id="ARBA00022741"/>
    </source>
</evidence>
<feature type="domain" description="ABC transporter" evidence="17">
    <location>
        <begin position="585"/>
        <end position="925"/>
    </location>
</feature>
<dbReference type="Gene3D" id="3.40.50.300">
    <property type="entry name" value="P-loop containing nucleotide triphosphate hydrolases"/>
    <property type="match status" value="3"/>
</dbReference>
<dbReference type="PROSITE" id="PS00211">
    <property type="entry name" value="ABC_TRANSPORTER_1"/>
    <property type="match status" value="1"/>
</dbReference>
<keyword evidence="12" id="KW-0238">DNA-binding</keyword>
<evidence type="ECO:0000256" key="11">
    <source>
        <dbReference type="ARBA" id="ARBA00022881"/>
    </source>
</evidence>
<sequence length="936" mass="104444">MQDNQLLKDKGLIVVRGARMHNLKNVSVSIPRSQFVVITGVSGSGKSSLAFDTLYAEGHRRYVESLSSYARQFTGKLSKPDVDSITGLAPAIAIQQKVTTRNSRSTVGTNTEIYDYLKLLFARIGKTYSPVSGKLVKRHTVSDVIDYITSLEAGHRFLLVFTYKPHNGRSIEESVNILRQQGYARLLADQQVVRIDDFSPDKHKEIKVVVDRGTTGPADEEDLSRLADSVQTAFFEGRGSCEVLLIDAPERNAVFSNQYSEDGIQFEEPSVHLFSFNTSYGACPTCEGWGTVIGIDENLVIPDQNLSFFEGCVAPWRTDGMRWWMSQVISGAEKAGFHIHRPYRMLSEQQKKMLWEGTKWFQGIHAFFKEVESNLHKIQYRVLLSRYRGRTVCPECGGSRLRKEALYVKINGYNIAQLAEMQVQDLLKTFREMKFSPFEREIADRLIREITTRLEYLCNVGLGYLTLNRRSDTLSGGETQRIQLTTSLGSSLVGSMYILDEPSIGLHSRDTEQLISILKKLKSAGNSVIVVEHDEDVMIAADYIIDMGPGAGSQGGEVIFAGTPAELVHSENSLTAKYLTGRMEIEVPTTRRTPKEFITIEDAYQHNLKGITVRFGLECLNAVTGVSGSGKSTLINEILYPAMLKYLDLPGERPGLHKALHLPKNRIKKVEFIDQNPIGRSSRSNPVTYIKAFDEIRELFASQKLSKLRGYGARHFSFNVPGGRCEACEGEGILTVEMQFMADVHLICEECNGTRYKKEVLEVKIHDKSIYDILEMTVDEAFDFFTSINAPKISRQLKPLMDVGLGYVKLGQSGSTLSGGEAQRLKLASFLTQGSHSVSTLFIFDEPTTGLHFQDVKKLLAAFNALIDNGHTVLVIEHHMDVIKCADWVVDLGPEGGIGGGHLIFEGTPEDLVKCENSYTAKYLARKLVPSGQNIY</sequence>
<evidence type="ECO:0000256" key="6">
    <source>
        <dbReference type="ARBA" id="ARBA00022763"/>
    </source>
</evidence>
<accession>A0A369A960</accession>
<dbReference type="InterPro" id="IPR004602">
    <property type="entry name" value="UvrA"/>
</dbReference>
<dbReference type="Pfam" id="PF17755">
    <property type="entry name" value="UvrA_DNA-bind"/>
    <property type="match status" value="1"/>
</dbReference>
<dbReference type="RefSeq" id="WP_114365929.1">
    <property type="nucleotide sequence ID" value="NZ_BHZF01000001.1"/>
</dbReference>
<dbReference type="InterPro" id="IPR017871">
    <property type="entry name" value="ABC_transporter-like_CS"/>
</dbReference>
<dbReference type="GO" id="GO:0016887">
    <property type="term" value="F:ATP hydrolysis activity"/>
    <property type="evidence" value="ECO:0007669"/>
    <property type="project" value="InterPro"/>
</dbReference>
<keyword evidence="5" id="KW-0547">Nucleotide-binding</keyword>
<dbReference type="Pfam" id="PF17760">
    <property type="entry name" value="UvrA_inter"/>
    <property type="match status" value="1"/>
</dbReference>
<dbReference type="GO" id="GO:0005524">
    <property type="term" value="F:ATP binding"/>
    <property type="evidence" value="ECO:0007669"/>
    <property type="project" value="UniProtKB-KW"/>
</dbReference>
<keyword evidence="6" id="KW-0227">DNA damage</keyword>
<keyword evidence="13" id="KW-0234">DNA repair</keyword>
<keyword evidence="4" id="KW-0677">Repeat</keyword>
<dbReference type="PROSITE" id="PS50893">
    <property type="entry name" value="ABC_TRANSPORTER_2"/>
    <property type="match status" value="2"/>
</dbReference>
<keyword evidence="11" id="KW-0267">Excision nuclease</keyword>
<evidence type="ECO:0000256" key="7">
    <source>
        <dbReference type="ARBA" id="ARBA00022769"/>
    </source>
</evidence>
<keyword evidence="9" id="KW-0862">Zinc</keyword>
<comment type="subcellular location">
    <subcellularLocation>
        <location evidence="1">Cytoplasm</location>
    </subcellularLocation>
</comment>
<dbReference type="NCBIfam" id="TIGR00630">
    <property type="entry name" value="uvra"/>
    <property type="match status" value="1"/>
</dbReference>
<dbReference type="InterPro" id="IPR003439">
    <property type="entry name" value="ABC_transporter-like_ATP-bd"/>
</dbReference>
<organism evidence="18 19">
    <name type="scientific">Schleiferia thermophila</name>
    <dbReference type="NCBI Taxonomy" id="884107"/>
    <lineage>
        <taxon>Bacteria</taxon>
        <taxon>Pseudomonadati</taxon>
        <taxon>Bacteroidota</taxon>
        <taxon>Flavobacteriia</taxon>
        <taxon>Flavobacteriales</taxon>
        <taxon>Schleiferiaceae</taxon>
        <taxon>Schleiferia</taxon>
    </lineage>
</organism>
<feature type="domain" description="ABC transporter" evidence="17">
    <location>
        <begin position="243"/>
        <end position="580"/>
    </location>
</feature>
<dbReference type="GO" id="GO:0009380">
    <property type="term" value="C:excinuclease repair complex"/>
    <property type="evidence" value="ECO:0007669"/>
    <property type="project" value="InterPro"/>
</dbReference>
<keyword evidence="8" id="KW-0863">Zinc-finger</keyword>
<evidence type="ECO:0000256" key="4">
    <source>
        <dbReference type="ARBA" id="ARBA00022737"/>
    </source>
</evidence>
<evidence type="ECO:0000313" key="18">
    <source>
        <dbReference type="EMBL" id="RCX05661.1"/>
    </source>
</evidence>
<dbReference type="PANTHER" id="PTHR43152">
    <property type="entry name" value="UVRABC SYSTEM PROTEIN A"/>
    <property type="match status" value="1"/>
</dbReference>
<protein>
    <recommendedName>
        <fullName evidence="15">UvrABC system protein A</fullName>
    </recommendedName>
    <alternativeName>
        <fullName evidence="16">Excinuclease ABC subunit A</fullName>
    </alternativeName>
</protein>
<evidence type="ECO:0000256" key="13">
    <source>
        <dbReference type="ARBA" id="ARBA00023204"/>
    </source>
</evidence>
<evidence type="ECO:0000259" key="17">
    <source>
        <dbReference type="PROSITE" id="PS50893"/>
    </source>
</evidence>
<reference evidence="18 19" key="1">
    <citation type="submission" date="2018-07" db="EMBL/GenBank/DDBJ databases">
        <title>Genomic Encyclopedia of Type Strains, Phase IV (KMG-IV): sequencing the most valuable type-strain genomes for metagenomic binning, comparative biology and taxonomic classification.</title>
        <authorList>
            <person name="Goeker M."/>
        </authorList>
    </citation>
    <scope>NUCLEOTIDE SEQUENCE [LARGE SCALE GENOMIC DNA]</scope>
    <source>
        <strain evidence="18 19">DSM 21410</strain>
    </source>
</reference>
<dbReference type="EMBL" id="QPJS01000001">
    <property type="protein sequence ID" value="RCX05661.1"/>
    <property type="molecule type" value="Genomic_DNA"/>
</dbReference>
<dbReference type="GO" id="GO:0005737">
    <property type="term" value="C:cytoplasm"/>
    <property type="evidence" value="ECO:0007669"/>
    <property type="project" value="UniProtKB-SubCell"/>
</dbReference>
<evidence type="ECO:0000256" key="3">
    <source>
        <dbReference type="ARBA" id="ARBA00022723"/>
    </source>
</evidence>
<name>A0A369A960_9FLAO</name>
<dbReference type="Gene3D" id="3.30.190.20">
    <property type="match status" value="1"/>
</dbReference>
<evidence type="ECO:0000256" key="9">
    <source>
        <dbReference type="ARBA" id="ARBA00022833"/>
    </source>
</evidence>
<dbReference type="GO" id="GO:0003677">
    <property type="term" value="F:DNA binding"/>
    <property type="evidence" value="ECO:0007669"/>
    <property type="project" value="UniProtKB-KW"/>
</dbReference>
<evidence type="ECO:0000313" key="19">
    <source>
        <dbReference type="Proteomes" id="UP000253517"/>
    </source>
</evidence>
<dbReference type="Proteomes" id="UP000253517">
    <property type="component" value="Unassembled WGS sequence"/>
</dbReference>
<dbReference type="GO" id="GO:0008270">
    <property type="term" value="F:zinc ion binding"/>
    <property type="evidence" value="ECO:0007669"/>
    <property type="project" value="UniProtKB-KW"/>
</dbReference>
<evidence type="ECO:0000256" key="15">
    <source>
        <dbReference type="ARBA" id="ARBA00039316"/>
    </source>
</evidence>
<comment type="caution">
    <text evidence="18">The sequence shown here is derived from an EMBL/GenBank/DDBJ whole genome shotgun (WGS) entry which is preliminary data.</text>
</comment>
<dbReference type="PANTHER" id="PTHR43152:SF3">
    <property type="entry name" value="UVRABC SYSTEM PROTEIN A"/>
    <property type="match status" value="1"/>
</dbReference>
<evidence type="ECO:0000256" key="10">
    <source>
        <dbReference type="ARBA" id="ARBA00022840"/>
    </source>
</evidence>
<dbReference type="InterPro" id="IPR041102">
    <property type="entry name" value="UvrA_inter"/>
</dbReference>
<gene>
    <name evidence="18" type="ORF">DES35_101949</name>
</gene>
<dbReference type="Gene3D" id="1.10.8.280">
    <property type="entry name" value="ABC transporter ATPase domain-like"/>
    <property type="match status" value="1"/>
</dbReference>
<keyword evidence="10" id="KW-0067">ATP-binding</keyword>
<dbReference type="SUPFAM" id="SSF52540">
    <property type="entry name" value="P-loop containing nucleoside triphosphate hydrolases"/>
    <property type="match status" value="2"/>
</dbReference>
<keyword evidence="3" id="KW-0479">Metal-binding</keyword>
<comment type="similarity">
    <text evidence="14">Belongs to the ABC transporter superfamily. UvrA family.</text>
</comment>
<dbReference type="InterPro" id="IPR041552">
    <property type="entry name" value="UvrA_DNA-bd"/>
</dbReference>
<keyword evidence="7" id="KW-0228">DNA excision</keyword>
<keyword evidence="19" id="KW-1185">Reference proteome</keyword>
<keyword evidence="2" id="KW-0963">Cytoplasm</keyword>